<name>A0ABN6MC56_9ACTN</name>
<evidence type="ECO:0008006" key="3">
    <source>
        <dbReference type="Google" id="ProtNLM"/>
    </source>
</evidence>
<dbReference type="Proteomes" id="UP001320544">
    <property type="component" value="Chromosome"/>
</dbReference>
<accession>A0ABN6MC56</accession>
<gene>
    <name evidence="1" type="ORF">CE91St30_01020</name>
</gene>
<dbReference type="EMBL" id="AP025564">
    <property type="protein sequence ID" value="BDE94769.1"/>
    <property type="molecule type" value="Genomic_DNA"/>
</dbReference>
<dbReference type="RefSeq" id="WP_279611943.1">
    <property type="nucleotide sequence ID" value="NZ_AP025564.1"/>
</dbReference>
<protein>
    <recommendedName>
        <fullName evidence="3">Nitroreductase</fullName>
    </recommendedName>
</protein>
<evidence type="ECO:0000313" key="2">
    <source>
        <dbReference type="Proteomes" id="UP001320544"/>
    </source>
</evidence>
<evidence type="ECO:0000313" key="1">
    <source>
        <dbReference type="EMBL" id="BDE94769.1"/>
    </source>
</evidence>
<proteinExistence type="predicted"/>
<sequence>MYDELGIPEGYVGIGNCILGYPAEGFPEADARHEGRVIEIA</sequence>
<keyword evidence="2" id="KW-1185">Reference proteome</keyword>
<organism evidence="1 2">
    <name type="scientific">Raoultibacter timonensis</name>
    <dbReference type="NCBI Taxonomy" id="1907662"/>
    <lineage>
        <taxon>Bacteria</taxon>
        <taxon>Bacillati</taxon>
        <taxon>Actinomycetota</taxon>
        <taxon>Coriobacteriia</taxon>
        <taxon>Eggerthellales</taxon>
        <taxon>Eggerthellaceae</taxon>
        <taxon>Raoultibacter</taxon>
    </lineage>
</organism>
<reference evidence="1 2" key="1">
    <citation type="submission" date="2022-01" db="EMBL/GenBank/DDBJ databases">
        <title>Novel bile acid biosynthetic pathways are enriched in the microbiome of centenarians.</title>
        <authorList>
            <person name="Sato Y."/>
            <person name="Atarashi K."/>
            <person name="Plichta R.D."/>
            <person name="Arai Y."/>
            <person name="Sasajima S."/>
            <person name="Kearney M.S."/>
            <person name="Suda W."/>
            <person name="Takeshita K."/>
            <person name="Sasaki T."/>
            <person name="Okamoto S."/>
            <person name="Skelly N.A."/>
            <person name="Okamura Y."/>
            <person name="Vlamakis H."/>
            <person name="Li Y."/>
            <person name="Tanoue T."/>
            <person name="Takei H."/>
            <person name="Nittono H."/>
            <person name="Narushima S."/>
            <person name="Irie J."/>
            <person name="Itoh H."/>
            <person name="Moriya K."/>
            <person name="Sugiura Y."/>
            <person name="Suematsu M."/>
            <person name="Moritoki N."/>
            <person name="Shibata S."/>
            <person name="Littman R.D."/>
            <person name="Fischbach A.M."/>
            <person name="Uwamino Y."/>
            <person name="Inoue T."/>
            <person name="Honda A."/>
            <person name="Hattori M."/>
            <person name="Murai T."/>
            <person name="Xavier J.R."/>
            <person name="Hirose N."/>
            <person name="Honda K."/>
        </authorList>
    </citation>
    <scope>NUCLEOTIDE SEQUENCE [LARGE SCALE GENOMIC DNA]</scope>
    <source>
        <strain evidence="1 2">CE91-St30</strain>
    </source>
</reference>